<dbReference type="OMA" id="FCAKILV"/>
<dbReference type="PANTHER" id="PTHR37988:SF1">
    <property type="entry name" value="UPF0592 MEMBRANE PROTEIN C7D4.03C"/>
    <property type="match status" value="1"/>
</dbReference>
<accession>S9W252</accession>
<dbReference type="Proteomes" id="UP000015464">
    <property type="component" value="Unassembled WGS sequence"/>
</dbReference>
<feature type="compositionally biased region" description="Low complexity" evidence="1">
    <location>
        <begin position="86"/>
        <end position="109"/>
    </location>
</feature>
<dbReference type="eggNOG" id="ENOG502QWKM">
    <property type="taxonomic scope" value="Eukaryota"/>
</dbReference>
<dbReference type="PANTHER" id="PTHR37988">
    <property type="entry name" value="UPF0592 MEMBRANE PROTEIN C7D4.03C"/>
    <property type="match status" value="1"/>
</dbReference>
<dbReference type="RefSeq" id="XP_013022317.1">
    <property type="nucleotide sequence ID" value="XM_013166863.1"/>
</dbReference>
<dbReference type="GeneID" id="25036085"/>
<reference evidence="2 3" key="1">
    <citation type="journal article" date="2011" name="Science">
        <title>Comparative functional genomics of the fission yeasts.</title>
        <authorList>
            <person name="Rhind N."/>
            <person name="Chen Z."/>
            <person name="Yassour M."/>
            <person name="Thompson D.A."/>
            <person name="Haas B.J."/>
            <person name="Habib N."/>
            <person name="Wapinski I."/>
            <person name="Roy S."/>
            <person name="Lin M.F."/>
            <person name="Heiman D.I."/>
            <person name="Young S.K."/>
            <person name="Furuya K."/>
            <person name="Guo Y."/>
            <person name="Pidoux A."/>
            <person name="Chen H.M."/>
            <person name="Robbertse B."/>
            <person name="Goldberg J.M."/>
            <person name="Aoki K."/>
            <person name="Bayne E.H."/>
            <person name="Berlin A.M."/>
            <person name="Desjardins C.A."/>
            <person name="Dobbs E."/>
            <person name="Dukaj L."/>
            <person name="Fan L."/>
            <person name="FitzGerald M.G."/>
            <person name="French C."/>
            <person name="Gujja S."/>
            <person name="Hansen K."/>
            <person name="Keifenheim D."/>
            <person name="Levin J.Z."/>
            <person name="Mosher R.A."/>
            <person name="Mueller C.A."/>
            <person name="Pfiffner J."/>
            <person name="Priest M."/>
            <person name="Russ C."/>
            <person name="Smialowska A."/>
            <person name="Swoboda P."/>
            <person name="Sykes S.M."/>
            <person name="Vaughn M."/>
            <person name="Vengrova S."/>
            <person name="Yoder R."/>
            <person name="Zeng Q."/>
            <person name="Allshire R."/>
            <person name="Baulcombe D."/>
            <person name="Birren B.W."/>
            <person name="Brown W."/>
            <person name="Ekwall K."/>
            <person name="Kellis M."/>
            <person name="Leatherwood J."/>
            <person name="Levin H."/>
            <person name="Margalit H."/>
            <person name="Martienssen R."/>
            <person name="Nieduszynski C.A."/>
            <person name="Spatafora J.W."/>
            <person name="Friedman N."/>
            <person name="Dalgaard J.Z."/>
            <person name="Baumann P."/>
            <person name="Niki H."/>
            <person name="Regev A."/>
            <person name="Nusbaum C."/>
        </authorList>
    </citation>
    <scope>NUCLEOTIDE SEQUENCE [LARGE SCALE GENOMIC DNA]</scope>
    <source>
        <strain evidence="3">OY26 / ATCC MYA-4695 / CBS 11777 / NBRC 106824 / NRRL Y48691</strain>
    </source>
</reference>
<name>S9W252_SCHCR</name>
<dbReference type="AlphaFoldDB" id="S9W252"/>
<protein>
    <submittedName>
        <fullName evidence="2">Fungal family protein</fullName>
    </submittedName>
</protein>
<evidence type="ECO:0000313" key="3">
    <source>
        <dbReference type="Proteomes" id="UP000015464"/>
    </source>
</evidence>
<proteinExistence type="predicted"/>
<feature type="region of interest" description="Disordered" evidence="1">
    <location>
        <begin position="12"/>
        <end position="109"/>
    </location>
</feature>
<keyword evidence="3" id="KW-1185">Reference proteome</keyword>
<dbReference type="OrthoDB" id="296767at2759"/>
<dbReference type="HOGENOM" id="CLU_003877_1_0_1"/>
<organism evidence="2 3">
    <name type="scientific">Schizosaccharomyces cryophilus (strain OY26 / ATCC MYA-4695 / CBS 11777 / NBRC 106824 / NRRL Y48691)</name>
    <name type="common">Fission yeast</name>
    <dbReference type="NCBI Taxonomy" id="653667"/>
    <lineage>
        <taxon>Eukaryota</taxon>
        <taxon>Fungi</taxon>
        <taxon>Dikarya</taxon>
        <taxon>Ascomycota</taxon>
        <taxon>Taphrinomycotina</taxon>
        <taxon>Schizosaccharomycetes</taxon>
        <taxon>Schizosaccharomycetales</taxon>
        <taxon>Schizosaccharomycetaceae</taxon>
        <taxon>Schizosaccharomyces</taxon>
    </lineage>
</organism>
<sequence>MADIHSRYELLMAVMGPPNRRPSQPESTKRPEETLPVVITHSDSYENIQPLSHSLSVSDQVNSPPNDSMKDTLARLSHVSREPSDESSPLSSYTSPRSSESFESQSSTASRSFDKHVPYELSDSREESPLVEQFITFVSCKDTQRGTILNQFLFPHLNSLSVQGLPEVELGKTRHILYNWWAFLIRLLETTHVSVSERLIFIKSVISIAEHSCWKEIEHSELLNMEHQLILFDTLSFVVRLLTQKVLPHTLVNFCAKILVLSFFKLENFAKHFLKALTIDRNFVRYISSKLNTDGRNQPQKYMAPFFPEHLHSIMCPLVVNKLCSNQFTIGYGRQPIKFTENWFHRFHLPKGGLYFEFLAEYHSYLAQNLSFELPRDMIYYAPGYINLHAYLLQLCLATINLSERKCYTTGAFIELPTSKNNEFNPPSEVLTMKPAVTTTTIAMLQQLADHVKGFFEAVKDCRQQQLRLLDTLERVLQGVGKFIRVYDFQACFMYCSLTESWFEIFFNYSHRPEVSFWVEAMKGLISTSNHIAIVRSIVFIYTIWPYLDLNAKELFSLRWLLIQETFETLFLHSFPLVRAYFHRLLCWRLLKVDDESETKLKAEIVLCLKRLLKHCYSGYKCYTQDCLRAAKTLPTVKPSAPVPMRRLVIVCNSESSLDNYDDSAECGVPVNRNEETVFNNIYSDVVTISNSVSSGLRKAFGSFMNNVSGYHPDSELSKQASTTNKYLFTQVMQNDKRQKPRYRFTFKASHPDTTGFAKKSENFSTILEHSSHGILPLQSKVLLYNSNNASAHYAKAPLNDIGAGKLVYISQALVEWALVVHEFDSFFSNHEDCEEMNITAPLLTVRIPKLHNYAQC</sequence>
<gene>
    <name evidence="2" type="ORF">SPOG_01759</name>
</gene>
<evidence type="ECO:0000313" key="2">
    <source>
        <dbReference type="EMBL" id="EPY52434.1"/>
    </source>
</evidence>
<feature type="compositionally biased region" description="Polar residues" evidence="1">
    <location>
        <begin position="41"/>
        <end position="66"/>
    </location>
</feature>
<dbReference type="STRING" id="653667.S9W252"/>
<dbReference type="EMBL" id="KE546989">
    <property type="protein sequence ID" value="EPY52434.1"/>
    <property type="molecule type" value="Genomic_DNA"/>
</dbReference>
<dbReference type="InterPro" id="IPR013887">
    <property type="entry name" value="UPF0592"/>
</dbReference>
<dbReference type="Pfam" id="PF08578">
    <property type="entry name" value="DUF1765"/>
    <property type="match status" value="1"/>
</dbReference>
<feature type="compositionally biased region" description="Basic and acidic residues" evidence="1">
    <location>
        <begin position="68"/>
        <end position="84"/>
    </location>
</feature>
<evidence type="ECO:0000256" key="1">
    <source>
        <dbReference type="SAM" id="MobiDB-lite"/>
    </source>
</evidence>